<protein>
    <recommendedName>
        <fullName evidence="3">F-box domain-containing protein</fullName>
    </recommendedName>
</protein>
<gene>
    <name evidence="1" type="ORF">ARMGADRAFT_1164527</name>
</gene>
<dbReference type="OrthoDB" id="2962518at2759"/>
<evidence type="ECO:0008006" key="3">
    <source>
        <dbReference type="Google" id="ProtNLM"/>
    </source>
</evidence>
<reference evidence="2" key="1">
    <citation type="journal article" date="2017" name="Nat. Ecol. Evol.">
        <title>Genome expansion and lineage-specific genetic innovations in the forest pathogenic fungi Armillaria.</title>
        <authorList>
            <person name="Sipos G."/>
            <person name="Prasanna A.N."/>
            <person name="Walter M.C."/>
            <person name="O'Connor E."/>
            <person name="Balint B."/>
            <person name="Krizsan K."/>
            <person name="Kiss B."/>
            <person name="Hess J."/>
            <person name="Varga T."/>
            <person name="Slot J."/>
            <person name="Riley R."/>
            <person name="Boka B."/>
            <person name="Rigling D."/>
            <person name="Barry K."/>
            <person name="Lee J."/>
            <person name="Mihaltcheva S."/>
            <person name="LaButti K."/>
            <person name="Lipzen A."/>
            <person name="Waldron R."/>
            <person name="Moloney N.M."/>
            <person name="Sperisen C."/>
            <person name="Kredics L."/>
            <person name="Vagvoelgyi C."/>
            <person name="Patrignani A."/>
            <person name="Fitzpatrick D."/>
            <person name="Nagy I."/>
            <person name="Doyle S."/>
            <person name="Anderson J.B."/>
            <person name="Grigoriev I.V."/>
            <person name="Gueldener U."/>
            <person name="Muensterkoetter M."/>
            <person name="Nagy L.G."/>
        </authorList>
    </citation>
    <scope>NUCLEOTIDE SEQUENCE [LARGE SCALE GENOMIC DNA]</scope>
    <source>
        <strain evidence="2">Ar21-2</strain>
    </source>
</reference>
<organism evidence="1 2">
    <name type="scientific">Armillaria gallica</name>
    <name type="common">Bulbous honey fungus</name>
    <name type="synonym">Armillaria bulbosa</name>
    <dbReference type="NCBI Taxonomy" id="47427"/>
    <lineage>
        <taxon>Eukaryota</taxon>
        <taxon>Fungi</taxon>
        <taxon>Dikarya</taxon>
        <taxon>Basidiomycota</taxon>
        <taxon>Agaricomycotina</taxon>
        <taxon>Agaricomycetes</taxon>
        <taxon>Agaricomycetidae</taxon>
        <taxon>Agaricales</taxon>
        <taxon>Marasmiineae</taxon>
        <taxon>Physalacriaceae</taxon>
        <taxon>Armillaria</taxon>
    </lineage>
</organism>
<evidence type="ECO:0000313" key="1">
    <source>
        <dbReference type="EMBL" id="PBK94210.1"/>
    </source>
</evidence>
<dbReference type="AlphaFoldDB" id="A0A2H3DJF9"/>
<dbReference type="EMBL" id="KZ293654">
    <property type="protein sequence ID" value="PBK94210.1"/>
    <property type="molecule type" value="Genomic_DNA"/>
</dbReference>
<keyword evidence="2" id="KW-1185">Reference proteome</keyword>
<accession>A0A2H3DJF9</accession>
<proteinExistence type="predicted"/>
<dbReference type="OMA" id="NTQESKM"/>
<evidence type="ECO:0000313" key="2">
    <source>
        <dbReference type="Proteomes" id="UP000217790"/>
    </source>
</evidence>
<dbReference type="InParanoid" id="A0A2H3DJF9"/>
<sequence>MGFTPLKALNYLKQIAEGAQLARYARSIVFKSTSTWRKLLNRLWTSIKNTQESKMHGKGIEELLLTAIPLMQSLRHVIWDKFDPGTLHPEAIREIVLRLSSLPLLFAVSIDQYRPKYIIPFRLFYNLRDLTVREGATIDDVPSVIANSPHLVSLSIDHGLHLDNNFNLSVLHVISLFNKFPRGQFSNVQALD</sequence>
<dbReference type="Proteomes" id="UP000217790">
    <property type="component" value="Unassembled WGS sequence"/>
</dbReference>
<name>A0A2H3DJF9_ARMGA</name>